<dbReference type="InterPro" id="IPR036116">
    <property type="entry name" value="FN3_sf"/>
</dbReference>
<evidence type="ECO:0000313" key="1">
    <source>
        <dbReference type="EMBL" id="OGY41929.1"/>
    </source>
</evidence>
<dbReference type="InterPro" id="IPR013783">
    <property type="entry name" value="Ig-like_fold"/>
</dbReference>
<protein>
    <recommendedName>
        <fullName evidence="3">Fibronectin type-III domain-containing protein</fullName>
    </recommendedName>
</protein>
<organism evidence="1 2">
    <name type="scientific">Candidatus Buchananbacteria bacterium RBG_13_39_9</name>
    <dbReference type="NCBI Taxonomy" id="1797531"/>
    <lineage>
        <taxon>Bacteria</taxon>
        <taxon>Candidatus Buchananiibacteriota</taxon>
    </lineage>
</organism>
<evidence type="ECO:0000313" key="2">
    <source>
        <dbReference type="Proteomes" id="UP000176260"/>
    </source>
</evidence>
<dbReference type="Gene3D" id="2.60.40.10">
    <property type="entry name" value="Immunoglobulins"/>
    <property type="match status" value="1"/>
</dbReference>
<reference evidence="1 2" key="1">
    <citation type="journal article" date="2016" name="Nat. Commun.">
        <title>Thousands of microbial genomes shed light on interconnected biogeochemical processes in an aquifer system.</title>
        <authorList>
            <person name="Anantharaman K."/>
            <person name="Brown C.T."/>
            <person name="Hug L.A."/>
            <person name="Sharon I."/>
            <person name="Castelle C.J."/>
            <person name="Probst A.J."/>
            <person name="Thomas B.C."/>
            <person name="Singh A."/>
            <person name="Wilkins M.J."/>
            <person name="Karaoz U."/>
            <person name="Brodie E.L."/>
            <person name="Williams K.H."/>
            <person name="Hubbard S.S."/>
            <person name="Banfield J.F."/>
        </authorList>
    </citation>
    <scope>NUCLEOTIDE SEQUENCE [LARGE SCALE GENOMIC DNA]</scope>
</reference>
<dbReference type="SUPFAM" id="SSF49265">
    <property type="entry name" value="Fibronectin type III"/>
    <property type="match status" value="1"/>
</dbReference>
<accession>A0A1G1XPC0</accession>
<dbReference type="EMBL" id="MHIA01000021">
    <property type="protein sequence ID" value="OGY41929.1"/>
    <property type="molecule type" value="Genomic_DNA"/>
</dbReference>
<gene>
    <name evidence="1" type="ORF">A2Y67_03870</name>
</gene>
<comment type="caution">
    <text evidence="1">The sequence shown here is derived from an EMBL/GenBank/DDBJ whole genome shotgun (WGS) entry which is preliminary data.</text>
</comment>
<name>A0A1G1XPC0_9BACT</name>
<evidence type="ECO:0008006" key="3">
    <source>
        <dbReference type="Google" id="ProtNLM"/>
    </source>
</evidence>
<proteinExistence type="predicted"/>
<dbReference type="Proteomes" id="UP000176260">
    <property type="component" value="Unassembled WGS sequence"/>
</dbReference>
<dbReference type="AlphaFoldDB" id="A0A1G1XPC0"/>
<sequence length="181" mass="19294">MGLPTVTTEAVSDIAPTTAQANGTITDTGGSPCSLRGFVFGLASHGDPGNIAPAVSAYENSCQQRGTFSYGGFDIELSALVKNTTYYVRVWARNNAGYSYGDEVNFDTLEGVYPGALYSPRTKINKVGVNYDSAETTTLFAPDVTKLDDEVVAIETELGINVKGGHADLKARLEWIESQLP</sequence>